<evidence type="ECO:0000313" key="4">
    <source>
        <dbReference type="Proteomes" id="UP000321424"/>
    </source>
</evidence>
<dbReference type="InterPro" id="IPR007213">
    <property type="entry name" value="Ppm1/Ppm2/Tcmp"/>
</dbReference>
<proteinExistence type="predicted"/>
<dbReference type="RefSeq" id="WP_147134097.1">
    <property type="nucleotide sequence ID" value="NZ_BJXA01000028.1"/>
</dbReference>
<protein>
    <submittedName>
        <fullName evidence="3">Polyketide synthesis methyltransferase</fullName>
    </submittedName>
</protein>
<dbReference type="SUPFAM" id="SSF53335">
    <property type="entry name" value="S-adenosyl-L-methionine-dependent methyltransferases"/>
    <property type="match status" value="1"/>
</dbReference>
<dbReference type="AlphaFoldDB" id="A0A511MIN7"/>
<reference evidence="3 4" key="1">
    <citation type="submission" date="2019-07" db="EMBL/GenBank/DDBJ databases">
        <title>Whole genome shotgun sequence of Nocardia ninae NBRC 108245.</title>
        <authorList>
            <person name="Hosoyama A."/>
            <person name="Uohara A."/>
            <person name="Ohji S."/>
            <person name="Ichikawa N."/>
        </authorList>
    </citation>
    <scope>NUCLEOTIDE SEQUENCE [LARGE SCALE GENOMIC DNA]</scope>
    <source>
        <strain evidence="3 4">NBRC 108245</strain>
    </source>
</reference>
<gene>
    <name evidence="3" type="ORF">NN4_43050</name>
</gene>
<dbReference type="Pfam" id="PF04072">
    <property type="entry name" value="LCM"/>
    <property type="match status" value="1"/>
</dbReference>
<dbReference type="GO" id="GO:0008168">
    <property type="term" value="F:methyltransferase activity"/>
    <property type="evidence" value="ECO:0007669"/>
    <property type="project" value="UniProtKB-KW"/>
</dbReference>
<evidence type="ECO:0000256" key="2">
    <source>
        <dbReference type="ARBA" id="ARBA00022679"/>
    </source>
</evidence>
<dbReference type="PANTHER" id="PTHR43619">
    <property type="entry name" value="S-ADENOSYL-L-METHIONINE-DEPENDENT METHYLTRANSFERASE YKTD-RELATED"/>
    <property type="match status" value="1"/>
</dbReference>
<name>A0A511MIN7_9NOCA</name>
<dbReference type="Proteomes" id="UP000321424">
    <property type="component" value="Unassembled WGS sequence"/>
</dbReference>
<dbReference type="InterPro" id="IPR029063">
    <property type="entry name" value="SAM-dependent_MTases_sf"/>
</dbReference>
<evidence type="ECO:0000313" key="3">
    <source>
        <dbReference type="EMBL" id="GEM39786.1"/>
    </source>
</evidence>
<organism evidence="3 4">
    <name type="scientific">Nocardia ninae NBRC 108245</name>
    <dbReference type="NCBI Taxonomy" id="1210091"/>
    <lineage>
        <taxon>Bacteria</taxon>
        <taxon>Bacillati</taxon>
        <taxon>Actinomycetota</taxon>
        <taxon>Actinomycetes</taxon>
        <taxon>Mycobacteriales</taxon>
        <taxon>Nocardiaceae</taxon>
        <taxon>Nocardia</taxon>
    </lineage>
</organism>
<dbReference type="Gene3D" id="3.40.50.150">
    <property type="entry name" value="Vaccinia Virus protein VP39"/>
    <property type="match status" value="1"/>
</dbReference>
<dbReference type="PIRSF" id="PIRSF028177">
    <property type="entry name" value="Polyketide_synth_Omtfrase_TcmP"/>
    <property type="match status" value="1"/>
</dbReference>
<accession>A0A511MIN7</accession>
<keyword evidence="4" id="KW-1185">Reference proteome</keyword>
<evidence type="ECO:0000256" key="1">
    <source>
        <dbReference type="ARBA" id="ARBA00022603"/>
    </source>
</evidence>
<keyword evidence="1 3" id="KW-0489">Methyltransferase</keyword>
<dbReference type="InterPro" id="IPR016874">
    <property type="entry name" value="TcmP-like"/>
</dbReference>
<comment type="caution">
    <text evidence="3">The sequence shown here is derived from an EMBL/GenBank/DDBJ whole genome shotgun (WGS) entry which is preliminary data.</text>
</comment>
<keyword evidence="2 3" id="KW-0808">Transferase</keyword>
<dbReference type="EMBL" id="BJXA01000028">
    <property type="protein sequence ID" value="GEM39786.1"/>
    <property type="molecule type" value="Genomic_DNA"/>
</dbReference>
<sequence length="264" mass="30352">MTLEKIGQHQVQETLLLPLRGKALDYRTAAPVLGDRWSDEVLSRIGPLRFKMRLGSLDRYIPVLRAHRMDEWAREFLSRHTDAVVLHLGCGLDSRAFRLDLPERVQWFDVDFPEVIELRRSFYPDRPRYRLVAGSVTEPAWLDDVPVGRPVLVIAEGLLMYLSEADVAQLLGRLIDRFGGGELIFDVMTEANAKIAGWFGYTVWGIGDPRELERTHPLTLLEAVPALADHRLIRSTGWRLYNAVQYRNPLYRNGIRSLRYRFGG</sequence>
<dbReference type="OrthoDB" id="9800233at2"/>
<dbReference type="GO" id="GO:0032259">
    <property type="term" value="P:methylation"/>
    <property type="evidence" value="ECO:0007669"/>
    <property type="project" value="UniProtKB-KW"/>
</dbReference>
<dbReference type="PANTHER" id="PTHR43619:SF2">
    <property type="entry name" value="S-ADENOSYL-L-METHIONINE-DEPENDENT METHYLTRANSFERASES SUPERFAMILY PROTEIN"/>
    <property type="match status" value="1"/>
</dbReference>